<evidence type="ECO:0000313" key="1">
    <source>
        <dbReference type="EMBL" id="KAI0051180.1"/>
    </source>
</evidence>
<sequence>MQRIRTQNVSAFFPETSAPARRTSPDFNIQSSLSQSHTLATRPAVSGSAVDVDGRRGSCSESDIARCCWPCMSSAHARHRRLDTVTIHRTRKPLMVPSSISLHSPQIEASHGVTPLIAFHSAILFNNTAALLAIFFAEAPRSGGRGNVHCGQGYDKLGVWTALYRGLVYVCEFHADCSINR</sequence>
<organism evidence="1 2">
    <name type="scientific">Auriscalpium vulgare</name>
    <dbReference type="NCBI Taxonomy" id="40419"/>
    <lineage>
        <taxon>Eukaryota</taxon>
        <taxon>Fungi</taxon>
        <taxon>Dikarya</taxon>
        <taxon>Basidiomycota</taxon>
        <taxon>Agaricomycotina</taxon>
        <taxon>Agaricomycetes</taxon>
        <taxon>Russulales</taxon>
        <taxon>Auriscalpiaceae</taxon>
        <taxon>Auriscalpium</taxon>
    </lineage>
</organism>
<gene>
    <name evidence="1" type="ORF">FA95DRAFT_350868</name>
</gene>
<reference evidence="1" key="2">
    <citation type="journal article" date="2022" name="New Phytol.">
        <title>Evolutionary transition to the ectomycorrhizal habit in the genomes of a hyperdiverse lineage of mushroom-forming fungi.</title>
        <authorList>
            <person name="Looney B."/>
            <person name="Miyauchi S."/>
            <person name="Morin E."/>
            <person name="Drula E."/>
            <person name="Courty P.E."/>
            <person name="Kohler A."/>
            <person name="Kuo A."/>
            <person name="LaButti K."/>
            <person name="Pangilinan J."/>
            <person name="Lipzen A."/>
            <person name="Riley R."/>
            <person name="Andreopoulos W."/>
            <person name="He G."/>
            <person name="Johnson J."/>
            <person name="Nolan M."/>
            <person name="Tritt A."/>
            <person name="Barry K.W."/>
            <person name="Grigoriev I.V."/>
            <person name="Nagy L.G."/>
            <person name="Hibbett D."/>
            <person name="Henrissat B."/>
            <person name="Matheny P.B."/>
            <person name="Labbe J."/>
            <person name="Martin F.M."/>
        </authorList>
    </citation>
    <scope>NUCLEOTIDE SEQUENCE</scope>
    <source>
        <strain evidence="1">FP105234-sp</strain>
    </source>
</reference>
<protein>
    <submittedName>
        <fullName evidence="1">Uncharacterized protein</fullName>
    </submittedName>
</protein>
<evidence type="ECO:0000313" key="2">
    <source>
        <dbReference type="Proteomes" id="UP000814033"/>
    </source>
</evidence>
<dbReference type="Proteomes" id="UP000814033">
    <property type="component" value="Unassembled WGS sequence"/>
</dbReference>
<accession>A0ACB8S5L1</accession>
<proteinExistence type="predicted"/>
<keyword evidence="2" id="KW-1185">Reference proteome</keyword>
<reference evidence="1" key="1">
    <citation type="submission" date="2021-02" db="EMBL/GenBank/DDBJ databases">
        <authorList>
            <consortium name="DOE Joint Genome Institute"/>
            <person name="Ahrendt S."/>
            <person name="Looney B.P."/>
            <person name="Miyauchi S."/>
            <person name="Morin E."/>
            <person name="Drula E."/>
            <person name="Courty P.E."/>
            <person name="Chicoki N."/>
            <person name="Fauchery L."/>
            <person name="Kohler A."/>
            <person name="Kuo A."/>
            <person name="Labutti K."/>
            <person name="Pangilinan J."/>
            <person name="Lipzen A."/>
            <person name="Riley R."/>
            <person name="Andreopoulos W."/>
            <person name="He G."/>
            <person name="Johnson J."/>
            <person name="Barry K.W."/>
            <person name="Grigoriev I.V."/>
            <person name="Nagy L."/>
            <person name="Hibbett D."/>
            <person name="Henrissat B."/>
            <person name="Matheny P.B."/>
            <person name="Labbe J."/>
            <person name="Martin F."/>
        </authorList>
    </citation>
    <scope>NUCLEOTIDE SEQUENCE</scope>
    <source>
        <strain evidence="1">FP105234-sp</strain>
    </source>
</reference>
<comment type="caution">
    <text evidence="1">The sequence shown here is derived from an EMBL/GenBank/DDBJ whole genome shotgun (WGS) entry which is preliminary data.</text>
</comment>
<dbReference type="EMBL" id="MU275854">
    <property type="protein sequence ID" value="KAI0051180.1"/>
    <property type="molecule type" value="Genomic_DNA"/>
</dbReference>
<name>A0ACB8S5L1_9AGAM</name>